<keyword evidence="7" id="KW-0819">tRNA processing</keyword>
<evidence type="ECO:0000256" key="13">
    <source>
        <dbReference type="ARBA" id="ARBA00025393"/>
    </source>
</evidence>
<evidence type="ECO:0000256" key="8">
    <source>
        <dbReference type="ARBA" id="ARBA00022895"/>
    </source>
</evidence>
<evidence type="ECO:0000256" key="14">
    <source>
        <dbReference type="SAM" id="MobiDB-lite"/>
    </source>
</evidence>
<keyword evidence="8" id="KW-0779">Telomere</keyword>
<keyword evidence="6" id="KW-0158">Chromosome</keyword>
<protein>
    <recommendedName>
        <fullName evidence="5">EKC/KEOPS complex subunit GON7</fullName>
    </recommendedName>
</protein>
<evidence type="ECO:0000256" key="9">
    <source>
        <dbReference type="ARBA" id="ARBA00023015"/>
    </source>
</evidence>
<comment type="function">
    <text evidence="13">Component of the EKC/KEOPS complex that is required for the formation of a threonylcarbamoyl group on adenosine at position 37 (t(6)A37) in tRNAs that read codons beginning with adenine. The complex is probably involved in the transfer of the threonylcarbamoyl moiety of threonylcarbamoyl-AMP (TC-AMP) to the N6 group of A37. GON7 likely plays a supporting role to the catalytic subunit KAE1 in the complex. The EKC/KEOPS complex also promotes both telomere uncapping and telomere elongation. The complex is required for efficient recruitment of transcriptional coactivators.</text>
</comment>
<dbReference type="OrthoDB" id="2389798at2759"/>
<name>A0A9N9D0G7_9GLOM</name>
<keyword evidence="9" id="KW-0805">Transcription regulation</keyword>
<comment type="subunit">
    <text evidence="4">Component of the EKC/KEOPS complex composed of at least BUD32, CGI121, GON7, KAE1 and PCC1; the whole complex dimerizes.</text>
</comment>
<evidence type="ECO:0000256" key="5">
    <source>
        <dbReference type="ARBA" id="ARBA00019746"/>
    </source>
</evidence>
<dbReference type="GO" id="GO:0000781">
    <property type="term" value="C:chromosome, telomeric region"/>
    <property type="evidence" value="ECO:0007669"/>
    <property type="project" value="UniProtKB-SubCell"/>
</dbReference>
<keyword evidence="16" id="KW-1185">Reference proteome</keyword>
<evidence type="ECO:0000256" key="6">
    <source>
        <dbReference type="ARBA" id="ARBA00022454"/>
    </source>
</evidence>
<dbReference type="AlphaFoldDB" id="A0A9N9D0G7"/>
<evidence type="ECO:0000256" key="11">
    <source>
        <dbReference type="ARBA" id="ARBA00023163"/>
    </source>
</evidence>
<keyword evidence="10" id="KW-0010">Activator</keyword>
<dbReference type="Proteomes" id="UP000789508">
    <property type="component" value="Unassembled WGS sequence"/>
</dbReference>
<evidence type="ECO:0000313" key="15">
    <source>
        <dbReference type="EMBL" id="CAG8622912.1"/>
    </source>
</evidence>
<comment type="caution">
    <text evidence="15">The sequence shown here is derived from an EMBL/GenBank/DDBJ whole genome shotgun (WGS) entry which is preliminary data.</text>
</comment>
<dbReference type="GO" id="GO:0008033">
    <property type="term" value="P:tRNA processing"/>
    <property type="evidence" value="ECO:0007669"/>
    <property type="project" value="UniProtKB-KW"/>
</dbReference>
<evidence type="ECO:0000256" key="3">
    <source>
        <dbReference type="ARBA" id="ARBA00008529"/>
    </source>
</evidence>
<sequence length="80" mass="8877">MSNIKNTDKIVRSTYTKSGTLVKEFTHILPSSPETTTTENNQSKDQLKSLSNTLLILQEEINTYLTDEMKAIISGEAGDV</sequence>
<dbReference type="GO" id="GO:0005634">
    <property type="term" value="C:nucleus"/>
    <property type="evidence" value="ECO:0007669"/>
    <property type="project" value="UniProtKB-SubCell"/>
</dbReference>
<feature type="compositionally biased region" description="Polar residues" evidence="14">
    <location>
        <begin position="32"/>
        <end position="45"/>
    </location>
</feature>
<organism evidence="15 16">
    <name type="scientific">Ambispora leptoticha</name>
    <dbReference type="NCBI Taxonomy" id="144679"/>
    <lineage>
        <taxon>Eukaryota</taxon>
        <taxon>Fungi</taxon>
        <taxon>Fungi incertae sedis</taxon>
        <taxon>Mucoromycota</taxon>
        <taxon>Glomeromycotina</taxon>
        <taxon>Glomeromycetes</taxon>
        <taxon>Archaeosporales</taxon>
        <taxon>Ambisporaceae</taxon>
        <taxon>Ambispora</taxon>
    </lineage>
</organism>
<evidence type="ECO:0000256" key="2">
    <source>
        <dbReference type="ARBA" id="ARBA00004574"/>
    </source>
</evidence>
<dbReference type="EMBL" id="CAJVPS010006219">
    <property type="protein sequence ID" value="CAG8622912.1"/>
    <property type="molecule type" value="Genomic_DNA"/>
</dbReference>
<feature type="region of interest" description="Disordered" evidence="14">
    <location>
        <begin position="26"/>
        <end position="45"/>
    </location>
</feature>
<evidence type="ECO:0000256" key="12">
    <source>
        <dbReference type="ARBA" id="ARBA00023242"/>
    </source>
</evidence>
<keyword evidence="12" id="KW-0539">Nucleus</keyword>
<comment type="subcellular location">
    <subcellularLocation>
        <location evidence="2">Chromosome</location>
        <location evidence="2">Telomere</location>
    </subcellularLocation>
    <subcellularLocation>
        <location evidence="1">Nucleus</location>
    </subcellularLocation>
</comment>
<dbReference type="Pfam" id="PF08738">
    <property type="entry name" value="Gon7"/>
    <property type="match status" value="1"/>
</dbReference>
<accession>A0A9N9D0G7</accession>
<proteinExistence type="inferred from homology"/>
<gene>
    <name evidence="15" type="ORF">ALEPTO_LOCUS9042</name>
</gene>
<evidence type="ECO:0000313" key="16">
    <source>
        <dbReference type="Proteomes" id="UP000789508"/>
    </source>
</evidence>
<dbReference type="InterPro" id="IPR014849">
    <property type="entry name" value="EKC/KEOPS_Gon7"/>
</dbReference>
<evidence type="ECO:0000256" key="7">
    <source>
        <dbReference type="ARBA" id="ARBA00022694"/>
    </source>
</evidence>
<keyword evidence="11" id="KW-0804">Transcription</keyword>
<comment type="similarity">
    <text evidence="3">Belongs to the GON7 family.</text>
</comment>
<evidence type="ECO:0000256" key="4">
    <source>
        <dbReference type="ARBA" id="ARBA00011534"/>
    </source>
</evidence>
<evidence type="ECO:0000256" key="10">
    <source>
        <dbReference type="ARBA" id="ARBA00023159"/>
    </source>
</evidence>
<evidence type="ECO:0000256" key="1">
    <source>
        <dbReference type="ARBA" id="ARBA00004123"/>
    </source>
</evidence>
<reference evidence="15" key="1">
    <citation type="submission" date="2021-06" db="EMBL/GenBank/DDBJ databases">
        <authorList>
            <person name="Kallberg Y."/>
            <person name="Tangrot J."/>
            <person name="Rosling A."/>
        </authorList>
    </citation>
    <scope>NUCLEOTIDE SEQUENCE</scope>
    <source>
        <strain evidence="15">FL130A</strain>
    </source>
</reference>